<dbReference type="EMBL" id="CAUYUJ010019204">
    <property type="protein sequence ID" value="CAK0889398.1"/>
    <property type="molecule type" value="Genomic_DNA"/>
</dbReference>
<reference evidence="10" key="1">
    <citation type="submission" date="2023-10" db="EMBL/GenBank/DDBJ databases">
        <authorList>
            <person name="Chen Y."/>
            <person name="Shah S."/>
            <person name="Dougan E. K."/>
            <person name="Thang M."/>
            <person name="Chan C."/>
        </authorList>
    </citation>
    <scope>NUCLEOTIDE SEQUENCE [LARGE SCALE GENOMIC DNA]</scope>
</reference>
<keyword evidence="4 7" id="KW-1133">Transmembrane helix</keyword>
<keyword evidence="3 7" id="KW-0812">Transmembrane</keyword>
<feature type="transmembrane region" description="Helical" evidence="7">
    <location>
        <begin position="460"/>
        <end position="480"/>
    </location>
</feature>
<dbReference type="PANTHER" id="PTHR34737">
    <property type="entry name" value="EF-HAND DOMAIN-CONTAINING PROTEIN"/>
    <property type="match status" value="1"/>
</dbReference>
<dbReference type="InterPro" id="IPR055313">
    <property type="entry name" value="Temptin-like"/>
</dbReference>
<gene>
    <name evidence="10" type="ORF">PCOR1329_LOCUS69924</name>
</gene>
<evidence type="ECO:0000256" key="6">
    <source>
        <dbReference type="SAM" id="MobiDB-lite"/>
    </source>
</evidence>
<keyword evidence="5 7" id="KW-0472">Membrane</keyword>
<evidence type="ECO:0000256" key="3">
    <source>
        <dbReference type="ARBA" id="ARBA00022692"/>
    </source>
</evidence>
<name>A0ABN9WRN0_9DINO</name>
<comment type="caution">
    <text evidence="10">The sequence shown here is derived from an EMBL/GenBank/DDBJ whole genome shotgun (WGS) entry which is preliminary data.</text>
</comment>
<evidence type="ECO:0000256" key="4">
    <source>
        <dbReference type="ARBA" id="ARBA00022989"/>
    </source>
</evidence>
<evidence type="ECO:0000259" key="8">
    <source>
        <dbReference type="Pfam" id="PF10520"/>
    </source>
</evidence>
<evidence type="ECO:0008006" key="12">
    <source>
        <dbReference type="Google" id="ProtNLM"/>
    </source>
</evidence>
<feature type="transmembrane region" description="Helical" evidence="7">
    <location>
        <begin position="342"/>
        <end position="365"/>
    </location>
</feature>
<dbReference type="Proteomes" id="UP001189429">
    <property type="component" value="Unassembled WGS sequence"/>
</dbReference>
<comment type="similarity">
    <text evidence="2">Belongs to the fatty acid desaturase CarF family.</text>
</comment>
<feature type="domain" description="Temptin Cys/Cys disulfide" evidence="9">
    <location>
        <begin position="145"/>
        <end position="195"/>
    </location>
</feature>
<dbReference type="Pfam" id="PF24784">
    <property type="entry name" value="Temptin_C"/>
    <property type="match status" value="1"/>
</dbReference>
<evidence type="ECO:0000313" key="11">
    <source>
        <dbReference type="Proteomes" id="UP001189429"/>
    </source>
</evidence>
<dbReference type="PANTHER" id="PTHR34737:SF2">
    <property type="entry name" value="EF-HAND DOMAIN-CONTAINING PROTEIN"/>
    <property type="match status" value="1"/>
</dbReference>
<dbReference type="Pfam" id="PF10520">
    <property type="entry name" value="Lipid_desat"/>
    <property type="match status" value="1"/>
</dbReference>
<sequence length="507" mass="55497">MRSEREASGGRGRSRGRPPRARAPPPRAGRWRGMAPAAGGGCEPVALHGSLGRARAAARMAGLGALLCAVGALQWDARRQWHGVLPKDLSTVVPNTAHLFGTRNPAYRLSVPGQASPPSDVLAPFGEAILTEALRVSQQEGGTVQDALGRIWANFCHGDADGDGATNGEELGDPCCTWVPGVVPPYRVWNITNPGSRKSMLTREQVDELSPSSCEAPGGREREEQFAAQYYMRHESDHLSGDGLRWMKYPCFAAVAALLAEWARTGGLLHDLLGVGPRARGAARPEEDLGRLERAVICAAAYVWTDGVAGLTHLSFDFAPRWYPIVGTVATGFQFHHVHPTAWVVVPLPVMLSHSLPLLGLLASACTVVPQRRRFRAFWSLTMVLCLVTVLTHRWVHTPPDQQYAWFRLLQNMGLLMSHEHHMLHHDSLVTQFSNLSGVTDCILDYIATRWLPPTHYQQWLTITLLYFAVPITLGSDAFAEAVRRRSGRVSVAGGWLLSEDHSAKVV</sequence>
<evidence type="ECO:0000256" key="7">
    <source>
        <dbReference type="SAM" id="Phobius"/>
    </source>
</evidence>
<feature type="region of interest" description="Disordered" evidence="6">
    <location>
        <begin position="1"/>
        <end position="34"/>
    </location>
</feature>
<accession>A0ABN9WRN0</accession>
<evidence type="ECO:0000256" key="1">
    <source>
        <dbReference type="ARBA" id="ARBA00004141"/>
    </source>
</evidence>
<feature type="domain" description="Lipid desaturase" evidence="8">
    <location>
        <begin position="302"/>
        <end position="447"/>
    </location>
</feature>
<proteinExistence type="inferred from homology"/>
<organism evidence="10 11">
    <name type="scientific">Prorocentrum cordatum</name>
    <dbReference type="NCBI Taxonomy" id="2364126"/>
    <lineage>
        <taxon>Eukaryota</taxon>
        <taxon>Sar</taxon>
        <taxon>Alveolata</taxon>
        <taxon>Dinophyceae</taxon>
        <taxon>Prorocentrales</taxon>
        <taxon>Prorocentraceae</taxon>
        <taxon>Prorocentrum</taxon>
    </lineage>
</organism>
<evidence type="ECO:0000259" key="9">
    <source>
        <dbReference type="Pfam" id="PF24784"/>
    </source>
</evidence>
<dbReference type="InterPro" id="IPR057626">
    <property type="entry name" value="S-S_Temptin"/>
</dbReference>
<evidence type="ECO:0000313" key="10">
    <source>
        <dbReference type="EMBL" id="CAK0889398.1"/>
    </source>
</evidence>
<evidence type="ECO:0000256" key="5">
    <source>
        <dbReference type="ARBA" id="ARBA00023136"/>
    </source>
</evidence>
<comment type="subcellular location">
    <subcellularLocation>
        <location evidence="1">Membrane</location>
        <topology evidence="1">Multi-pass membrane protein</topology>
    </subcellularLocation>
</comment>
<feature type="transmembrane region" description="Helical" evidence="7">
    <location>
        <begin position="377"/>
        <end position="396"/>
    </location>
</feature>
<protein>
    <recommendedName>
        <fullName evidence="12">Transmembrane protein 189</fullName>
    </recommendedName>
</protein>
<dbReference type="InterPro" id="IPR019547">
    <property type="entry name" value="Lipid_desat"/>
</dbReference>
<keyword evidence="11" id="KW-1185">Reference proteome</keyword>
<evidence type="ECO:0000256" key="2">
    <source>
        <dbReference type="ARBA" id="ARBA00007620"/>
    </source>
</evidence>